<evidence type="ECO:0000256" key="1">
    <source>
        <dbReference type="ARBA" id="ARBA00004141"/>
    </source>
</evidence>
<evidence type="ECO:0000256" key="4">
    <source>
        <dbReference type="ARBA" id="ARBA00022692"/>
    </source>
</evidence>
<comment type="similarity">
    <text evidence="2">Belongs to the ABC transporter superfamily. ABCG family. Eye pigment precursor importer (TC 3.A.1.204) subfamily.</text>
</comment>
<feature type="transmembrane region" description="Helical" evidence="10">
    <location>
        <begin position="486"/>
        <end position="504"/>
    </location>
</feature>
<dbReference type="PROSITE" id="PS00211">
    <property type="entry name" value="ABC_TRANSPORTER_1"/>
    <property type="match status" value="1"/>
</dbReference>
<dbReference type="FunFam" id="3.40.50.300:FF:001305">
    <property type="entry name" value="ABCG transporter ABC superfamily"/>
    <property type="match status" value="1"/>
</dbReference>
<dbReference type="Pfam" id="PF19055">
    <property type="entry name" value="ABC2_membrane_7"/>
    <property type="match status" value="1"/>
</dbReference>
<sequence>MFSSRSSGNDDVELQRGLHHHLSNNTVRSFSWRDVKVTVPDRHTKQKKDLLCNSNGFVRAGELLALMGPSGSGKTTLLNCLAHRQASSKASTVGSISVNGTTTSRKELRKLSSYVEQEDSLLGALTVKETLAFAAKLSLSSSIGKKERMVRITNLIDAFGLQNQADTLVGTPIRKGISGGQKRRLSVASQLVTSPKILFLDEPTSGLDSAASFEVINFVRNIAKKSNIVVIASIHQPSSATFELFDKLLLLSQGQTVYNGPVAQVREYFDALGFPTPLYTNPAEHILELINTDFSSDRIKAAGRLDNLQTTWKTCANASALTQEITAESSHANEKRLSSPTSDPSTPTANPLLIPLTLTHRSFIKSYRDVIAYGIRIFMYLGLAILMGTVWLRLSPTQTNIQAYTNAIFFGGAFMSFMAVAYIPSFLEDLSLFLKERANGLYGPTSFMLANFVVGVPYLFLITVLFSLVAYWLGNFQPTATAFWTWVMWLFLDLLAAESLVVLLSSIMPVFVVALAATAFANGLWMSVGGFMVAPNNLNVFWRYVFHYIDYQSYVFQGMMVNEFGERTYGCGEGCQCMYEPVEEGACRINGKRVLEGYGYRTDRMGEWVGILVAIIVVYRLLGLMALYMRRR</sequence>
<feature type="domain" description="ABC transporter" evidence="11">
    <location>
        <begin position="30"/>
        <end position="278"/>
    </location>
</feature>
<evidence type="ECO:0000256" key="8">
    <source>
        <dbReference type="ARBA" id="ARBA00023136"/>
    </source>
</evidence>
<keyword evidence="4 10" id="KW-0812">Transmembrane</keyword>
<dbReference type="GO" id="GO:0005524">
    <property type="term" value="F:ATP binding"/>
    <property type="evidence" value="ECO:0007669"/>
    <property type="project" value="UniProtKB-KW"/>
</dbReference>
<dbReference type="InterPro" id="IPR017871">
    <property type="entry name" value="ABC_transporter-like_CS"/>
</dbReference>
<dbReference type="InterPro" id="IPR013525">
    <property type="entry name" value="ABC2_TM"/>
</dbReference>
<comment type="subcellular location">
    <subcellularLocation>
        <location evidence="1">Membrane</location>
        <topology evidence="1">Multi-pass membrane protein</topology>
    </subcellularLocation>
</comment>
<dbReference type="PANTHER" id="PTHR48042:SF11">
    <property type="entry name" value="ABC TRANSPORTER G FAMILY MEMBER 11"/>
    <property type="match status" value="1"/>
</dbReference>
<keyword evidence="6 12" id="KW-0067">ATP-binding</keyword>
<evidence type="ECO:0000313" key="13">
    <source>
        <dbReference type="Proteomes" id="UP000799776"/>
    </source>
</evidence>
<evidence type="ECO:0000256" key="6">
    <source>
        <dbReference type="ARBA" id="ARBA00022840"/>
    </source>
</evidence>
<dbReference type="GO" id="GO:0140359">
    <property type="term" value="F:ABC-type transporter activity"/>
    <property type="evidence" value="ECO:0007669"/>
    <property type="project" value="InterPro"/>
</dbReference>
<dbReference type="SMART" id="SM00382">
    <property type="entry name" value="AAA"/>
    <property type="match status" value="1"/>
</dbReference>
<keyword evidence="8 10" id="KW-0472">Membrane</keyword>
<dbReference type="CDD" id="cd03213">
    <property type="entry name" value="ABCG_EPDR"/>
    <property type="match status" value="1"/>
</dbReference>
<dbReference type="InterPro" id="IPR003593">
    <property type="entry name" value="AAA+_ATPase"/>
</dbReference>
<feature type="transmembrane region" description="Helical" evidence="10">
    <location>
        <begin position="511"/>
        <end position="534"/>
    </location>
</feature>
<gene>
    <name evidence="12" type="ORF">K490DRAFT_70267</name>
</gene>
<evidence type="ECO:0000256" key="5">
    <source>
        <dbReference type="ARBA" id="ARBA00022741"/>
    </source>
</evidence>
<dbReference type="InterPro" id="IPR043926">
    <property type="entry name" value="ABCG_dom"/>
</dbReference>
<protein>
    <submittedName>
        <fullName evidence="12">ATP-binding cassette transporter-like protein</fullName>
    </submittedName>
</protein>
<dbReference type="GO" id="GO:0016020">
    <property type="term" value="C:membrane"/>
    <property type="evidence" value="ECO:0007669"/>
    <property type="project" value="UniProtKB-SubCell"/>
</dbReference>
<evidence type="ECO:0000313" key="12">
    <source>
        <dbReference type="EMBL" id="KAF2091424.1"/>
    </source>
</evidence>
<feature type="transmembrane region" description="Helical" evidence="10">
    <location>
        <begin position="404"/>
        <end position="427"/>
    </location>
</feature>
<keyword evidence="7 10" id="KW-1133">Transmembrane helix</keyword>
<dbReference type="OrthoDB" id="66620at2759"/>
<feature type="transmembrane region" description="Helical" evidence="10">
    <location>
        <begin position="370"/>
        <end position="392"/>
    </location>
</feature>
<name>A0A9P4I0W4_9PEZI</name>
<evidence type="ECO:0000256" key="9">
    <source>
        <dbReference type="SAM" id="MobiDB-lite"/>
    </source>
</evidence>
<evidence type="ECO:0000256" key="7">
    <source>
        <dbReference type="ARBA" id="ARBA00022989"/>
    </source>
</evidence>
<evidence type="ECO:0000256" key="10">
    <source>
        <dbReference type="SAM" id="Phobius"/>
    </source>
</evidence>
<feature type="transmembrane region" description="Helical" evidence="10">
    <location>
        <begin position="608"/>
        <end position="629"/>
    </location>
</feature>
<feature type="transmembrane region" description="Helical" evidence="10">
    <location>
        <begin position="448"/>
        <end position="474"/>
    </location>
</feature>
<evidence type="ECO:0000256" key="3">
    <source>
        <dbReference type="ARBA" id="ARBA00022448"/>
    </source>
</evidence>
<organism evidence="12 13">
    <name type="scientific">Saccharata proteae CBS 121410</name>
    <dbReference type="NCBI Taxonomy" id="1314787"/>
    <lineage>
        <taxon>Eukaryota</taxon>
        <taxon>Fungi</taxon>
        <taxon>Dikarya</taxon>
        <taxon>Ascomycota</taxon>
        <taxon>Pezizomycotina</taxon>
        <taxon>Dothideomycetes</taxon>
        <taxon>Dothideomycetes incertae sedis</taxon>
        <taxon>Botryosphaeriales</taxon>
        <taxon>Saccharataceae</taxon>
        <taxon>Saccharata</taxon>
    </lineage>
</organism>
<dbReference type="Gene3D" id="3.40.50.300">
    <property type="entry name" value="P-loop containing nucleotide triphosphate hydrolases"/>
    <property type="match status" value="1"/>
</dbReference>
<dbReference type="GO" id="GO:0016887">
    <property type="term" value="F:ATP hydrolysis activity"/>
    <property type="evidence" value="ECO:0007669"/>
    <property type="project" value="InterPro"/>
</dbReference>
<feature type="region of interest" description="Disordered" evidence="9">
    <location>
        <begin position="329"/>
        <end position="348"/>
    </location>
</feature>
<comment type="caution">
    <text evidence="12">The sequence shown here is derived from an EMBL/GenBank/DDBJ whole genome shotgun (WGS) entry which is preliminary data.</text>
</comment>
<dbReference type="PANTHER" id="PTHR48042">
    <property type="entry name" value="ABC TRANSPORTER G FAMILY MEMBER 11"/>
    <property type="match status" value="1"/>
</dbReference>
<dbReference type="Pfam" id="PF01061">
    <property type="entry name" value="ABC2_membrane"/>
    <property type="match status" value="1"/>
</dbReference>
<proteinExistence type="inferred from homology"/>
<feature type="compositionally biased region" description="Low complexity" evidence="9">
    <location>
        <begin position="338"/>
        <end position="348"/>
    </location>
</feature>
<dbReference type="EMBL" id="ML978711">
    <property type="protein sequence ID" value="KAF2091424.1"/>
    <property type="molecule type" value="Genomic_DNA"/>
</dbReference>
<accession>A0A9P4I0W4</accession>
<evidence type="ECO:0000256" key="2">
    <source>
        <dbReference type="ARBA" id="ARBA00005814"/>
    </source>
</evidence>
<dbReference type="SUPFAM" id="SSF52540">
    <property type="entry name" value="P-loop containing nucleoside triphosphate hydrolases"/>
    <property type="match status" value="1"/>
</dbReference>
<dbReference type="InterPro" id="IPR027417">
    <property type="entry name" value="P-loop_NTPase"/>
</dbReference>
<dbReference type="InterPro" id="IPR003439">
    <property type="entry name" value="ABC_transporter-like_ATP-bd"/>
</dbReference>
<keyword evidence="13" id="KW-1185">Reference proteome</keyword>
<keyword evidence="5" id="KW-0547">Nucleotide-binding</keyword>
<dbReference type="PROSITE" id="PS50893">
    <property type="entry name" value="ABC_TRANSPORTER_2"/>
    <property type="match status" value="1"/>
</dbReference>
<dbReference type="AlphaFoldDB" id="A0A9P4I0W4"/>
<keyword evidence="3" id="KW-0813">Transport</keyword>
<evidence type="ECO:0000259" key="11">
    <source>
        <dbReference type="PROSITE" id="PS50893"/>
    </source>
</evidence>
<dbReference type="Proteomes" id="UP000799776">
    <property type="component" value="Unassembled WGS sequence"/>
</dbReference>
<dbReference type="Pfam" id="PF00005">
    <property type="entry name" value="ABC_tran"/>
    <property type="match status" value="1"/>
</dbReference>
<reference evidence="12" key="1">
    <citation type="journal article" date="2020" name="Stud. Mycol.">
        <title>101 Dothideomycetes genomes: a test case for predicting lifestyles and emergence of pathogens.</title>
        <authorList>
            <person name="Haridas S."/>
            <person name="Albert R."/>
            <person name="Binder M."/>
            <person name="Bloem J."/>
            <person name="Labutti K."/>
            <person name="Salamov A."/>
            <person name="Andreopoulos B."/>
            <person name="Baker S."/>
            <person name="Barry K."/>
            <person name="Bills G."/>
            <person name="Bluhm B."/>
            <person name="Cannon C."/>
            <person name="Castanera R."/>
            <person name="Culley D."/>
            <person name="Daum C."/>
            <person name="Ezra D."/>
            <person name="Gonzalez J."/>
            <person name="Henrissat B."/>
            <person name="Kuo A."/>
            <person name="Liang C."/>
            <person name="Lipzen A."/>
            <person name="Lutzoni F."/>
            <person name="Magnuson J."/>
            <person name="Mondo S."/>
            <person name="Nolan M."/>
            <person name="Ohm R."/>
            <person name="Pangilinan J."/>
            <person name="Park H.-J."/>
            <person name="Ramirez L."/>
            <person name="Alfaro M."/>
            <person name="Sun H."/>
            <person name="Tritt A."/>
            <person name="Yoshinaga Y."/>
            <person name="Zwiers L.-H."/>
            <person name="Turgeon B."/>
            <person name="Goodwin S."/>
            <person name="Spatafora J."/>
            <person name="Crous P."/>
            <person name="Grigoriev I."/>
        </authorList>
    </citation>
    <scope>NUCLEOTIDE SEQUENCE</scope>
    <source>
        <strain evidence="12">CBS 121410</strain>
    </source>
</reference>
<dbReference type="InterPro" id="IPR052215">
    <property type="entry name" value="Plant_ABCG"/>
</dbReference>